<evidence type="ECO:0000313" key="3">
    <source>
        <dbReference type="Proteomes" id="UP001529510"/>
    </source>
</evidence>
<comment type="caution">
    <text evidence="2">The sequence shown here is derived from an EMBL/GenBank/DDBJ whole genome shotgun (WGS) entry which is preliminary data.</text>
</comment>
<dbReference type="EMBL" id="JAMKFB020000009">
    <property type="protein sequence ID" value="KAL0183679.1"/>
    <property type="molecule type" value="Genomic_DNA"/>
</dbReference>
<dbReference type="AlphaFoldDB" id="A0ABD0QBP7"/>
<organism evidence="2 3">
    <name type="scientific">Cirrhinus mrigala</name>
    <name type="common">Mrigala</name>
    <dbReference type="NCBI Taxonomy" id="683832"/>
    <lineage>
        <taxon>Eukaryota</taxon>
        <taxon>Metazoa</taxon>
        <taxon>Chordata</taxon>
        <taxon>Craniata</taxon>
        <taxon>Vertebrata</taxon>
        <taxon>Euteleostomi</taxon>
        <taxon>Actinopterygii</taxon>
        <taxon>Neopterygii</taxon>
        <taxon>Teleostei</taxon>
        <taxon>Ostariophysi</taxon>
        <taxon>Cypriniformes</taxon>
        <taxon>Cyprinidae</taxon>
        <taxon>Labeoninae</taxon>
        <taxon>Labeonini</taxon>
        <taxon>Cirrhinus</taxon>
    </lineage>
</organism>
<keyword evidence="3" id="KW-1185">Reference proteome</keyword>
<feature type="region of interest" description="Disordered" evidence="1">
    <location>
        <begin position="39"/>
        <end position="76"/>
    </location>
</feature>
<evidence type="ECO:0000313" key="2">
    <source>
        <dbReference type="EMBL" id="KAL0183679.1"/>
    </source>
</evidence>
<gene>
    <name evidence="2" type="ORF">M9458_019375</name>
</gene>
<proteinExistence type="predicted"/>
<sequence length="158" mass="16595">MDITTHLSSLAHEDLPLLDYAVEEAIIHCLESICPRSRAQLDPEPSPPSPCSAELKPEPTAHGEPVPGAINEPSTDLKIAPEPKSLGSPVQVCEPSGLMVSLTPLIILNSCPASLSHYLCPPASPPVQLSVSPVSAKEAVCELSICPKLSTCITTTTE</sequence>
<accession>A0ABD0QBP7</accession>
<reference evidence="2 3" key="1">
    <citation type="submission" date="2024-05" db="EMBL/GenBank/DDBJ databases">
        <title>Genome sequencing and assembly of Indian major carp, Cirrhinus mrigala (Hamilton, 1822).</title>
        <authorList>
            <person name="Mohindra V."/>
            <person name="Chowdhury L.M."/>
            <person name="Lal K."/>
            <person name="Jena J.K."/>
        </authorList>
    </citation>
    <scope>NUCLEOTIDE SEQUENCE [LARGE SCALE GENOMIC DNA]</scope>
    <source>
        <strain evidence="2">CM1030</strain>
        <tissue evidence="2">Blood</tissue>
    </source>
</reference>
<dbReference type="Proteomes" id="UP001529510">
    <property type="component" value="Unassembled WGS sequence"/>
</dbReference>
<evidence type="ECO:0000256" key="1">
    <source>
        <dbReference type="SAM" id="MobiDB-lite"/>
    </source>
</evidence>
<protein>
    <submittedName>
        <fullName evidence="2">Uncharacterized protein</fullName>
    </submittedName>
</protein>
<name>A0ABD0QBP7_CIRMR</name>
<feature type="non-terminal residue" evidence="2">
    <location>
        <position position="158"/>
    </location>
</feature>